<dbReference type="Proteomes" id="UP001500635">
    <property type="component" value="Unassembled WGS sequence"/>
</dbReference>
<dbReference type="EMBL" id="BAABFR010000062">
    <property type="protein sequence ID" value="GAA4398411.1"/>
    <property type="molecule type" value="Genomic_DNA"/>
</dbReference>
<evidence type="ECO:0000259" key="1">
    <source>
        <dbReference type="Pfam" id="PF00561"/>
    </source>
</evidence>
<comment type="caution">
    <text evidence="2">The sequence shown here is derived from an EMBL/GenBank/DDBJ whole genome shotgun (WGS) entry which is preliminary data.</text>
</comment>
<dbReference type="SUPFAM" id="SSF53474">
    <property type="entry name" value="alpha/beta-Hydrolases"/>
    <property type="match status" value="1"/>
</dbReference>
<dbReference type="InterPro" id="IPR000073">
    <property type="entry name" value="AB_hydrolase_1"/>
</dbReference>
<proteinExistence type="predicted"/>
<dbReference type="PANTHER" id="PTHR36837">
    <property type="entry name" value="POLY(3-HYDROXYALKANOATE) POLYMERASE SUBUNIT PHAC"/>
    <property type="match status" value="1"/>
</dbReference>
<dbReference type="GO" id="GO:0016787">
    <property type="term" value="F:hydrolase activity"/>
    <property type="evidence" value="ECO:0007669"/>
    <property type="project" value="UniProtKB-KW"/>
</dbReference>
<evidence type="ECO:0000313" key="3">
    <source>
        <dbReference type="Proteomes" id="UP001500635"/>
    </source>
</evidence>
<organism evidence="2 3">
    <name type="scientific">Tsukamurella soli</name>
    <dbReference type="NCBI Taxonomy" id="644556"/>
    <lineage>
        <taxon>Bacteria</taxon>
        <taxon>Bacillati</taxon>
        <taxon>Actinomycetota</taxon>
        <taxon>Actinomycetes</taxon>
        <taxon>Mycobacteriales</taxon>
        <taxon>Tsukamurellaceae</taxon>
        <taxon>Tsukamurella</taxon>
    </lineage>
</organism>
<dbReference type="PANTHER" id="PTHR36837:SF2">
    <property type="entry name" value="POLY(3-HYDROXYALKANOATE) POLYMERASE SUBUNIT PHAC"/>
    <property type="match status" value="1"/>
</dbReference>
<sequence>MPAIPDAGGIVERIRREVERNALRARNGIKMAAGLSAPRLGASPKDTVWRNGRAQLFHYRTDDVRRRPPLLIVFSLISRSYIVDLTPGNSFIEHLQAAGFDVYLLDWGEPDSRDAQNDLEYYVDGAIPAAIREVRRTSGAEKINLLGYCFGGVLTLLHTAHNPDTPIRSLTVVACPVDLQHMEMVEIALGDSQVDLDAVLDEEGNVPASVVYNAFRALRPVAEVTGYVDLLEKLWNDDYVAAYQAMQGWGTDHIPLPGAVARQMVDMLYRDNALMTDRIVLGGDRVHLSDITVPFMSVLGKRDHIVPEAAAAPVLDLVGSRDKTDLRLAGGHIGLVVGRTAAKTTIPTIIEFLEKQSEPVP</sequence>
<evidence type="ECO:0000313" key="2">
    <source>
        <dbReference type="EMBL" id="GAA4398411.1"/>
    </source>
</evidence>
<dbReference type="Gene3D" id="3.40.50.1820">
    <property type="entry name" value="alpha/beta hydrolase"/>
    <property type="match status" value="1"/>
</dbReference>
<dbReference type="InterPro" id="IPR029058">
    <property type="entry name" value="AB_hydrolase_fold"/>
</dbReference>
<protein>
    <submittedName>
        <fullName evidence="2">Alpha/beta fold hydrolase</fullName>
    </submittedName>
</protein>
<keyword evidence="3" id="KW-1185">Reference proteome</keyword>
<feature type="domain" description="AB hydrolase-1" evidence="1">
    <location>
        <begin position="91"/>
        <end position="175"/>
    </location>
</feature>
<accession>A0ABP8JZC8</accession>
<dbReference type="Pfam" id="PF00561">
    <property type="entry name" value="Abhydrolase_1"/>
    <property type="match status" value="1"/>
</dbReference>
<gene>
    <name evidence="2" type="ORF">GCM10023147_34600</name>
</gene>
<dbReference type="RefSeq" id="WP_344998270.1">
    <property type="nucleotide sequence ID" value="NZ_BAABFR010000062.1"/>
</dbReference>
<reference evidence="3" key="1">
    <citation type="journal article" date="2019" name="Int. J. Syst. Evol. Microbiol.">
        <title>The Global Catalogue of Microorganisms (GCM) 10K type strain sequencing project: providing services to taxonomists for standard genome sequencing and annotation.</title>
        <authorList>
            <consortium name="The Broad Institute Genomics Platform"/>
            <consortium name="The Broad Institute Genome Sequencing Center for Infectious Disease"/>
            <person name="Wu L."/>
            <person name="Ma J."/>
        </authorList>
    </citation>
    <scope>NUCLEOTIDE SEQUENCE [LARGE SCALE GENOMIC DNA]</scope>
    <source>
        <strain evidence="3">JCM 17688</strain>
    </source>
</reference>
<name>A0ABP8JZC8_9ACTN</name>
<keyword evidence="2" id="KW-0378">Hydrolase</keyword>
<dbReference type="InterPro" id="IPR051321">
    <property type="entry name" value="PHA/PHB_synthase"/>
</dbReference>